<keyword evidence="3" id="KW-1185">Reference proteome</keyword>
<dbReference type="PROSITE" id="PS51186">
    <property type="entry name" value="GNAT"/>
    <property type="match status" value="1"/>
</dbReference>
<dbReference type="AlphaFoldDB" id="A0A6M0Q533"/>
<evidence type="ECO:0000313" key="3">
    <source>
        <dbReference type="Proteomes" id="UP000481043"/>
    </source>
</evidence>
<dbReference type="Gene3D" id="3.40.630.30">
    <property type="match status" value="1"/>
</dbReference>
<comment type="caution">
    <text evidence="2">The sequence shown here is derived from an EMBL/GenBank/DDBJ whole genome shotgun (WGS) entry which is preliminary data.</text>
</comment>
<evidence type="ECO:0000259" key="1">
    <source>
        <dbReference type="PROSITE" id="PS51186"/>
    </source>
</evidence>
<gene>
    <name evidence="2" type="ORF">G4D63_02185</name>
</gene>
<proteinExistence type="predicted"/>
<reference evidence="2 3" key="1">
    <citation type="submission" date="2020-02" db="EMBL/GenBank/DDBJ databases">
        <title>Bacillus aquiflavi sp. nov., isolated from yellow water of strong flavor Chinese baijiu in Yibin region of China.</title>
        <authorList>
            <person name="Xie J."/>
        </authorList>
    </citation>
    <scope>NUCLEOTIDE SEQUENCE [LARGE SCALE GENOMIC DNA]</scope>
    <source>
        <strain evidence="2 3">SA4</strain>
    </source>
</reference>
<dbReference type="InterPro" id="IPR027365">
    <property type="entry name" value="GNAT_acetyltra_YdfB-like"/>
</dbReference>
<feature type="domain" description="N-acetyltransferase" evidence="1">
    <location>
        <begin position="150"/>
        <end position="277"/>
    </location>
</feature>
<dbReference type="RefSeq" id="WP_163177238.1">
    <property type="nucleotide sequence ID" value="NZ_JAAIWM010000001.1"/>
</dbReference>
<dbReference type="InterPro" id="IPR000182">
    <property type="entry name" value="GNAT_dom"/>
</dbReference>
<dbReference type="GO" id="GO:0016747">
    <property type="term" value="F:acyltransferase activity, transferring groups other than amino-acyl groups"/>
    <property type="evidence" value="ECO:0007669"/>
    <property type="project" value="InterPro"/>
</dbReference>
<dbReference type="Proteomes" id="UP000481043">
    <property type="component" value="Unassembled WGS sequence"/>
</dbReference>
<sequence length="277" mass="32397">MYELKSSQFEVINRHFPYLWDKTVIQGVLEANNRGRIFIDQMEQPKAALIWAVHEMYYFVGEPTSDFISSIESFLEEHIFPEAIKTGDDHFNLELYPFENWNSHIPSIFNKYIVNEGKRVPFTFSKEDFQNYINESTLKSKELSTYQFEIVTKDKILGDSSHILKTEIEKFWPSVDHFLSKGIGICVTSGKEIVGTCLSVYAYQNHYEIGINTYKTSHRGKGIATEMAKRFIMESLERGYIPHWTTESFRVDSIKVALKLGFTKHNHYTVYHFPLKE</sequence>
<dbReference type="InterPro" id="IPR016181">
    <property type="entry name" value="Acyl_CoA_acyltransferase"/>
</dbReference>
<dbReference type="Pfam" id="PF12746">
    <property type="entry name" value="GNAT_acetyltran"/>
    <property type="match status" value="1"/>
</dbReference>
<accession>A0A6M0Q533</accession>
<dbReference type="SUPFAM" id="SSF55729">
    <property type="entry name" value="Acyl-CoA N-acyltransferases (Nat)"/>
    <property type="match status" value="1"/>
</dbReference>
<keyword evidence="2" id="KW-0808">Transferase</keyword>
<dbReference type="EMBL" id="JAAIWM010000001">
    <property type="protein sequence ID" value="NEY70540.1"/>
    <property type="molecule type" value="Genomic_DNA"/>
</dbReference>
<dbReference type="PANTHER" id="PTHR31143:SF2">
    <property type="entry name" value="FR47-LIKE DOMAIN-CONTAINING PROTEIN-RELATED"/>
    <property type="match status" value="1"/>
</dbReference>
<dbReference type="PANTHER" id="PTHR31143">
    <property type="match status" value="1"/>
</dbReference>
<name>A0A6M0Q533_9BACI</name>
<organism evidence="2 3">
    <name type="scientific">Bacillus mesophilus</name>
    <dbReference type="NCBI Taxonomy" id="1808955"/>
    <lineage>
        <taxon>Bacteria</taxon>
        <taxon>Bacillati</taxon>
        <taxon>Bacillota</taxon>
        <taxon>Bacilli</taxon>
        <taxon>Bacillales</taxon>
        <taxon>Bacillaceae</taxon>
        <taxon>Bacillus</taxon>
    </lineage>
</organism>
<protein>
    <submittedName>
        <fullName evidence="2">GNAT family N-acetyltransferase</fullName>
    </submittedName>
</protein>
<evidence type="ECO:0000313" key="2">
    <source>
        <dbReference type="EMBL" id="NEY70540.1"/>
    </source>
</evidence>